<accession>A0A7R9PLS1</accession>
<evidence type="ECO:0000259" key="3">
    <source>
        <dbReference type="PROSITE" id="PS50222"/>
    </source>
</evidence>
<dbReference type="InterPro" id="IPR002048">
    <property type="entry name" value="EF_hand_dom"/>
</dbReference>
<dbReference type="InterPro" id="IPR018247">
    <property type="entry name" value="EF_Hand_1_Ca_BS"/>
</dbReference>
<dbReference type="PANTHER" id="PTHR46763:SF1">
    <property type="entry name" value="DYNEIN REGULATORY COMPLEX PROTEIN 8"/>
    <property type="match status" value="1"/>
</dbReference>
<proteinExistence type="predicted"/>
<dbReference type="GO" id="GO:0005509">
    <property type="term" value="F:calcium ion binding"/>
    <property type="evidence" value="ECO:0007669"/>
    <property type="project" value="InterPro"/>
</dbReference>
<name>A0A7R9PLS1_TIMGE</name>
<evidence type="ECO:0000313" key="4">
    <source>
        <dbReference type="EMBL" id="CAD7593176.1"/>
    </source>
</evidence>
<dbReference type="PROSITE" id="PS50222">
    <property type="entry name" value="EF_HAND_2"/>
    <property type="match status" value="1"/>
</dbReference>
<dbReference type="Gene3D" id="1.10.238.10">
    <property type="entry name" value="EF-hand"/>
    <property type="match status" value="2"/>
</dbReference>
<evidence type="ECO:0000256" key="2">
    <source>
        <dbReference type="ARBA" id="ARBA00022837"/>
    </source>
</evidence>
<dbReference type="FunFam" id="1.10.238.10:FF:000178">
    <property type="entry name" value="Calmodulin-2 A"/>
    <property type="match status" value="1"/>
</dbReference>
<dbReference type="AlphaFoldDB" id="A0A7R9PLS1"/>
<keyword evidence="2" id="KW-0106">Calcium</keyword>
<protein>
    <recommendedName>
        <fullName evidence="3">EF-hand domain-containing protein</fullName>
    </recommendedName>
</protein>
<dbReference type="GO" id="GO:0043226">
    <property type="term" value="C:organelle"/>
    <property type="evidence" value="ECO:0007669"/>
    <property type="project" value="UniProtKB-ARBA"/>
</dbReference>
<organism evidence="4">
    <name type="scientific">Timema genevievae</name>
    <name type="common">Walking stick</name>
    <dbReference type="NCBI Taxonomy" id="629358"/>
    <lineage>
        <taxon>Eukaryota</taxon>
        <taxon>Metazoa</taxon>
        <taxon>Ecdysozoa</taxon>
        <taxon>Arthropoda</taxon>
        <taxon>Hexapoda</taxon>
        <taxon>Insecta</taxon>
        <taxon>Pterygota</taxon>
        <taxon>Neoptera</taxon>
        <taxon>Polyneoptera</taxon>
        <taxon>Phasmatodea</taxon>
        <taxon>Timematodea</taxon>
        <taxon>Timematoidea</taxon>
        <taxon>Timematidae</taxon>
        <taxon>Timema</taxon>
    </lineage>
</organism>
<dbReference type="PROSITE" id="PS00018">
    <property type="entry name" value="EF_HAND_1"/>
    <property type="match status" value="1"/>
</dbReference>
<reference evidence="4" key="1">
    <citation type="submission" date="2020-11" db="EMBL/GenBank/DDBJ databases">
        <authorList>
            <person name="Tran Van P."/>
        </authorList>
    </citation>
    <scope>NUCLEOTIDE SEQUENCE</scope>
</reference>
<dbReference type="PANTHER" id="PTHR46763">
    <property type="entry name" value="DYNEIN REGULATORY COMPLEX PROTEIN 8"/>
    <property type="match status" value="1"/>
</dbReference>
<evidence type="ECO:0000256" key="1">
    <source>
        <dbReference type="ARBA" id="ARBA00022737"/>
    </source>
</evidence>
<feature type="domain" description="EF-hand" evidence="3">
    <location>
        <begin position="18"/>
        <end position="53"/>
    </location>
</feature>
<dbReference type="EMBL" id="OE840909">
    <property type="protein sequence ID" value="CAD7593176.1"/>
    <property type="molecule type" value="Genomic_DNA"/>
</dbReference>
<dbReference type="SUPFAM" id="SSF47473">
    <property type="entry name" value="EF-hand"/>
    <property type="match status" value="1"/>
</dbReference>
<dbReference type="InterPro" id="IPR011992">
    <property type="entry name" value="EF-hand-dom_pair"/>
</dbReference>
<sequence length="177" mass="20062">MTKSVFFTFPPRKYIISDLEKRIIEAFEVFDHSGSKTVDVREVGTIIRSLGCCPSEAEIQEILVAVEDQETSGSVQLDRFLPVVSQIIQENRLQPASPEKLLKAFLTLDHEKKGYLTKEFLSKAVVEDGEPFTQEEVDEMMAIAIDAETGHIPYEYYINQLMVRPTDDDIYALAAKL</sequence>
<keyword evidence="1" id="KW-0677">Repeat</keyword>
<gene>
    <name evidence="4" type="ORF">TGEB3V08_LOCUS5222</name>
</gene>